<evidence type="ECO:0000259" key="2">
    <source>
        <dbReference type="Pfam" id="PF01458"/>
    </source>
</evidence>
<dbReference type="PANTHER" id="PTHR43575:SF1">
    <property type="entry name" value="PROTEIN ABCI7, CHLOROPLASTIC"/>
    <property type="match status" value="1"/>
</dbReference>
<keyword evidence="5" id="KW-1185">Reference proteome</keyword>
<reference evidence="4" key="1">
    <citation type="submission" date="2021-01" db="EMBL/GenBank/DDBJ databases">
        <title>Modified the classification status of verrucomicrobia.</title>
        <authorList>
            <person name="Feng X."/>
        </authorList>
    </citation>
    <scope>NUCLEOTIDE SEQUENCE</scope>
    <source>
        <strain evidence="4">5K15</strain>
    </source>
</reference>
<comment type="caution">
    <text evidence="4">The sequence shown here is derived from an EMBL/GenBank/DDBJ whole genome shotgun (WGS) entry which is preliminary data.</text>
</comment>
<dbReference type="SUPFAM" id="SSF101960">
    <property type="entry name" value="Stabilizer of iron transporter SufD"/>
    <property type="match status" value="1"/>
</dbReference>
<dbReference type="InterPro" id="IPR011542">
    <property type="entry name" value="SUF_FeS_clus_asmbl_SufD"/>
</dbReference>
<dbReference type="AlphaFoldDB" id="A0AAE2SGQ6"/>
<comment type="similarity">
    <text evidence="1">Belongs to the iron-sulfur cluster assembly SufBD family.</text>
</comment>
<dbReference type="Proteomes" id="UP000634206">
    <property type="component" value="Unassembled WGS sequence"/>
</dbReference>
<feature type="domain" description="SUF system FeS cluster assembly SufBD core" evidence="2">
    <location>
        <begin position="128"/>
        <end position="361"/>
    </location>
</feature>
<evidence type="ECO:0000313" key="5">
    <source>
        <dbReference type="Proteomes" id="UP000634206"/>
    </source>
</evidence>
<dbReference type="InterPro" id="IPR045595">
    <property type="entry name" value="SufBD_N"/>
</dbReference>
<gene>
    <name evidence="4" type="primary">sufD</name>
    <name evidence="4" type="ORF">JIN83_16475</name>
</gene>
<dbReference type="PANTHER" id="PTHR43575">
    <property type="entry name" value="PROTEIN ABCI7, CHLOROPLASTIC"/>
    <property type="match status" value="1"/>
</dbReference>
<dbReference type="RefSeq" id="WP_309491189.1">
    <property type="nucleotide sequence ID" value="NZ_JAENIG010000018.1"/>
</dbReference>
<evidence type="ECO:0000256" key="1">
    <source>
        <dbReference type="ARBA" id="ARBA00043967"/>
    </source>
</evidence>
<dbReference type="InterPro" id="IPR000825">
    <property type="entry name" value="SUF_FeS_clus_asmbl_SufBD_core"/>
</dbReference>
<protein>
    <submittedName>
        <fullName evidence="4">Fe-S cluster assembly protein SufD</fullName>
    </submittedName>
</protein>
<sequence>MTITLPTWFADLQEQAQKEYQDLPMPSRKDETWRFSNLKQLAFEDFTPEESSNIQYDIPSLPEGVICLPFEEALEQHGELVKEHFMKSETRLGSAKFAALHKANLKSGLFVYVPDGVKVEQPIEVSHTISGSNKIAFPHTLIITGKNAEVSVLDRFASANDDDTSLCIAVNDLIAGDGSKLTYCAVQELNLSSRMIQVNVTKVGRDAHATAFTANTGAQWARNEALSLMAGEGAHSDMLSCSVPSGTQQYDQRTYQQHASPHTNSDLLYKNTLYGNAKTVFSGLILVDEGAHYTDAYQTCRNLLMEDTTEANSMPGLEINADQVKCSHGSTSASISDEEIFYLCARGIPPQQARRLIAIGFSTDVIERLRNERLEEVVLAAVDRKFASL</sequence>
<dbReference type="EMBL" id="JAENIG010000018">
    <property type="protein sequence ID" value="MBK1856569.1"/>
    <property type="molecule type" value="Genomic_DNA"/>
</dbReference>
<dbReference type="InterPro" id="IPR037284">
    <property type="entry name" value="SUF_FeS_clus_asmbl_SufBD_sf"/>
</dbReference>
<dbReference type="Pfam" id="PF01458">
    <property type="entry name" value="SUFBD_core"/>
    <property type="match status" value="1"/>
</dbReference>
<dbReference type="Pfam" id="PF19295">
    <property type="entry name" value="SufBD_N"/>
    <property type="match status" value="1"/>
</dbReference>
<accession>A0AAE2SGQ6</accession>
<feature type="domain" description="SUF system FeS cluster assembly SufBD N-terminal" evidence="3">
    <location>
        <begin position="60"/>
        <end position="125"/>
    </location>
</feature>
<evidence type="ECO:0000313" key="4">
    <source>
        <dbReference type="EMBL" id="MBK1856569.1"/>
    </source>
</evidence>
<proteinExistence type="inferred from homology"/>
<organism evidence="4 5">
    <name type="scientific">Oceaniferula flava</name>
    <dbReference type="NCBI Taxonomy" id="2800421"/>
    <lineage>
        <taxon>Bacteria</taxon>
        <taxon>Pseudomonadati</taxon>
        <taxon>Verrucomicrobiota</taxon>
        <taxon>Verrucomicrobiia</taxon>
        <taxon>Verrucomicrobiales</taxon>
        <taxon>Verrucomicrobiaceae</taxon>
        <taxon>Oceaniferula</taxon>
    </lineage>
</organism>
<name>A0AAE2SGQ6_9BACT</name>
<evidence type="ECO:0000259" key="3">
    <source>
        <dbReference type="Pfam" id="PF19295"/>
    </source>
</evidence>
<dbReference type="NCBIfam" id="TIGR01981">
    <property type="entry name" value="sufD"/>
    <property type="match status" value="1"/>
</dbReference>
<dbReference type="InterPro" id="IPR055346">
    <property type="entry name" value="Fe-S_cluster_assembly_SufBD"/>
</dbReference>
<dbReference type="GO" id="GO:0016226">
    <property type="term" value="P:iron-sulfur cluster assembly"/>
    <property type="evidence" value="ECO:0007669"/>
    <property type="project" value="InterPro"/>
</dbReference>